<dbReference type="AlphaFoldDB" id="A0AAN8WPW2"/>
<evidence type="ECO:0000313" key="10">
    <source>
        <dbReference type="Proteomes" id="UP001381693"/>
    </source>
</evidence>
<dbReference type="InterPro" id="IPR008166">
    <property type="entry name" value="Glyco_transf_92"/>
</dbReference>
<comment type="similarity">
    <text evidence="2 8">Belongs to the glycosyltransferase 92 family.</text>
</comment>
<dbReference type="GO" id="GO:0016020">
    <property type="term" value="C:membrane"/>
    <property type="evidence" value="ECO:0007669"/>
    <property type="project" value="UniProtKB-SubCell"/>
</dbReference>
<evidence type="ECO:0000256" key="1">
    <source>
        <dbReference type="ARBA" id="ARBA00004167"/>
    </source>
</evidence>
<organism evidence="9 10">
    <name type="scientific">Halocaridina rubra</name>
    <name type="common">Hawaiian red shrimp</name>
    <dbReference type="NCBI Taxonomy" id="373956"/>
    <lineage>
        <taxon>Eukaryota</taxon>
        <taxon>Metazoa</taxon>
        <taxon>Ecdysozoa</taxon>
        <taxon>Arthropoda</taxon>
        <taxon>Crustacea</taxon>
        <taxon>Multicrustacea</taxon>
        <taxon>Malacostraca</taxon>
        <taxon>Eumalacostraca</taxon>
        <taxon>Eucarida</taxon>
        <taxon>Decapoda</taxon>
        <taxon>Pleocyemata</taxon>
        <taxon>Caridea</taxon>
        <taxon>Atyoidea</taxon>
        <taxon>Atyidae</taxon>
        <taxon>Halocaridina</taxon>
    </lineage>
</organism>
<dbReference type="Pfam" id="PF01697">
    <property type="entry name" value="Glyco_transf_92"/>
    <property type="match status" value="1"/>
</dbReference>
<reference evidence="9 10" key="1">
    <citation type="submission" date="2023-11" db="EMBL/GenBank/DDBJ databases">
        <title>Halocaridina rubra genome assembly.</title>
        <authorList>
            <person name="Smith C."/>
        </authorList>
    </citation>
    <scope>NUCLEOTIDE SEQUENCE [LARGE SCALE GENOMIC DNA]</scope>
    <source>
        <strain evidence="9">EP-1</strain>
        <tissue evidence="9">Whole</tissue>
    </source>
</reference>
<proteinExistence type="inferred from homology"/>
<evidence type="ECO:0000256" key="4">
    <source>
        <dbReference type="ARBA" id="ARBA00022679"/>
    </source>
</evidence>
<keyword evidence="10" id="KW-1185">Reference proteome</keyword>
<name>A0AAN8WPW2_HALRR</name>
<dbReference type="GO" id="GO:0016757">
    <property type="term" value="F:glycosyltransferase activity"/>
    <property type="evidence" value="ECO:0007669"/>
    <property type="project" value="UniProtKB-UniRule"/>
</dbReference>
<evidence type="ECO:0000256" key="3">
    <source>
        <dbReference type="ARBA" id="ARBA00022676"/>
    </source>
</evidence>
<dbReference type="Proteomes" id="UP001381693">
    <property type="component" value="Unassembled WGS sequence"/>
</dbReference>
<keyword evidence="6" id="KW-1133">Transmembrane helix</keyword>
<feature type="non-terminal residue" evidence="9">
    <location>
        <position position="1"/>
    </location>
</feature>
<dbReference type="PANTHER" id="PTHR21461">
    <property type="entry name" value="GLYCOSYLTRANSFERASE FAMILY 92 PROTEIN"/>
    <property type="match status" value="1"/>
</dbReference>
<evidence type="ECO:0000256" key="7">
    <source>
        <dbReference type="ARBA" id="ARBA00023136"/>
    </source>
</evidence>
<dbReference type="EMBL" id="JAXCGZ010015567">
    <property type="protein sequence ID" value="KAK7070080.1"/>
    <property type="molecule type" value="Genomic_DNA"/>
</dbReference>
<evidence type="ECO:0000256" key="8">
    <source>
        <dbReference type="RuleBase" id="RU366017"/>
    </source>
</evidence>
<evidence type="ECO:0000256" key="5">
    <source>
        <dbReference type="ARBA" id="ARBA00022692"/>
    </source>
</evidence>
<comment type="subcellular location">
    <subcellularLocation>
        <location evidence="1">Membrane</location>
        <topology evidence="1">Single-pass membrane protein</topology>
    </subcellularLocation>
</comment>
<dbReference type="PANTHER" id="PTHR21461:SF40">
    <property type="entry name" value="GLYCOSYLTRANSFERASE FAMILY 92 PROTEIN"/>
    <property type="match status" value="1"/>
</dbReference>
<comment type="caution">
    <text evidence="9">The sequence shown here is derived from an EMBL/GenBank/DDBJ whole genome shotgun (WGS) entry which is preliminary data.</text>
</comment>
<dbReference type="EC" id="2.4.1.-" evidence="8"/>
<gene>
    <name evidence="9" type="ORF">SK128_023225</name>
</gene>
<keyword evidence="3 8" id="KW-0328">Glycosyltransferase</keyword>
<evidence type="ECO:0000256" key="6">
    <source>
        <dbReference type="ARBA" id="ARBA00022989"/>
    </source>
</evidence>
<keyword evidence="7" id="KW-0472">Membrane</keyword>
<evidence type="ECO:0000256" key="2">
    <source>
        <dbReference type="ARBA" id="ARBA00007647"/>
    </source>
</evidence>
<keyword evidence="5" id="KW-0812">Transmembrane</keyword>
<accession>A0AAN8WPW2</accession>
<protein>
    <recommendedName>
        <fullName evidence="8">Glycosyltransferase family 92 protein</fullName>
        <ecNumber evidence="8">2.4.1.-</ecNumber>
    </recommendedName>
</protein>
<sequence length="613" mass="70125">WMRCGMARGYLVRGLSKINLLFLNTMFNLPKLFSNSDIEDTSYEQPNAVLGFGVSPKDKKYMKYAEDVIFGQGILSSSLGGRPKFHQRKTKVRLQSAYGTPTRYRNINETSDDGNNVSEMQNVDPLLSDDQKTPGSKFSSDTIPGRYVNAVDEARYAKYSSSIHASTKITSRKDLQKDEILRKRSPMWMRVTDNIHTYSAFWDARKELVDGPVVRILGIVKYNKGLLHADAAFKWNGNIREEMLNCSCLLWYRAKAEPHVGKLKGFIFEEGRELFAGIFFLCYPRIKEDLRDNSTGPSTLDSVREELVPYAVSLSPNNTVNAPHKLIYVTDTSEREDHVKRNNSSAVCVRALFGPYSDVRGMVQFIAYYSTVMKVSHFYFYDLAIGHDVYKLLNILKAADLTIDILSWNLPTSEWGELWDIGALTAMNDCVYRSTGKHSHVALVDLDEFIVPRTSVSGFGELYQKILQFRRGQYGDAALIPCAFYCFDFKAALFETHRNHSFPIFDFVHREARLWPMKSRSKMVVAPESIVSVGHHMVHNFVRKSLENRGSPKLISVLHHYRRCESLRLGVYATGGKVLDEDTIKDTSMMKYKRAVMQSKVMLLYREQFSENR</sequence>
<keyword evidence="4 8" id="KW-0808">Transferase</keyword>
<evidence type="ECO:0000313" key="9">
    <source>
        <dbReference type="EMBL" id="KAK7070080.1"/>
    </source>
</evidence>
<dbReference type="GO" id="GO:0005737">
    <property type="term" value="C:cytoplasm"/>
    <property type="evidence" value="ECO:0007669"/>
    <property type="project" value="TreeGrafter"/>
</dbReference>